<reference evidence="1" key="1">
    <citation type="submission" date="2019-10" db="EMBL/GenBank/DDBJ databases">
        <title>Conservation and host-specific expression of non-tandemly repeated heterogenous ribosome RNA gene in arbuscular mycorrhizal fungi.</title>
        <authorList>
            <person name="Maeda T."/>
            <person name="Kobayashi Y."/>
            <person name="Nakagawa T."/>
            <person name="Ezawa T."/>
            <person name="Yamaguchi K."/>
            <person name="Bino T."/>
            <person name="Nishimoto Y."/>
            <person name="Shigenobu S."/>
            <person name="Kawaguchi M."/>
        </authorList>
    </citation>
    <scope>NUCLEOTIDE SEQUENCE</scope>
    <source>
        <strain evidence="1">HR1</strain>
    </source>
</reference>
<proteinExistence type="predicted"/>
<evidence type="ECO:0000313" key="1">
    <source>
        <dbReference type="EMBL" id="GET00514.1"/>
    </source>
</evidence>
<dbReference type="EMBL" id="BLAL01000285">
    <property type="protein sequence ID" value="GET00514.1"/>
    <property type="molecule type" value="Genomic_DNA"/>
</dbReference>
<dbReference type="Proteomes" id="UP000615446">
    <property type="component" value="Unassembled WGS sequence"/>
</dbReference>
<comment type="caution">
    <text evidence="1">The sequence shown here is derived from an EMBL/GenBank/DDBJ whole genome shotgun (WGS) entry which is preliminary data.</text>
</comment>
<evidence type="ECO:0000313" key="2">
    <source>
        <dbReference type="Proteomes" id="UP000615446"/>
    </source>
</evidence>
<organism evidence="1 2">
    <name type="scientific">Rhizophagus clarus</name>
    <dbReference type="NCBI Taxonomy" id="94130"/>
    <lineage>
        <taxon>Eukaryota</taxon>
        <taxon>Fungi</taxon>
        <taxon>Fungi incertae sedis</taxon>
        <taxon>Mucoromycota</taxon>
        <taxon>Glomeromycotina</taxon>
        <taxon>Glomeromycetes</taxon>
        <taxon>Glomerales</taxon>
        <taxon>Glomeraceae</taxon>
        <taxon>Rhizophagus</taxon>
    </lineage>
</organism>
<protein>
    <submittedName>
        <fullName evidence="1">Uncharacterized protein</fullName>
    </submittedName>
</protein>
<dbReference type="OrthoDB" id="2386741at2759"/>
<dbReference type="AlphaFoldDB" id="A0A8H3MCR6"/>
<sequence>MRHTEKEICVNEELSLFNQDDLSIVGWDANFNEEGKLIPEYTVKLSDIIGEFNNLNQICVSDDKRLACIYNDRKFLKIINMSDNNLEMKISGSVYNMSVSSRFEAKIEDIKIAANGKFVCLRIKDKIIIHSIELEIPIASLNLNNDIQIYNFMNHTSLYLLLLPLLSQSSEIWNQIMKYYWKKCLGAENLPLPNNISIATKYTFGILSGHVWKIKLEEKILKNELPIKDYEETNEMKRWKGWNMYLCSDEKETYDHLNIHLFCSCIDTIRALIDEVIPILSEFESFDENDLAAKHNKTDTLTQYLIK</sequence>
<accession>A0A8H3MCR6</accession>
<name>A0A8H3MCR6_9GLOM</name>
<gene>
    <name evidence="1" type="ORF">RCL2_002696600</name>
</gene>